<reference evidence="1 2" key="1">
    <citation type="journal article" date="2024" name="Ann. Entomol. Soc. Am.">
        <title>Genomic analyses of the southern and eastern yellowjacket wasps (Hymenoptera: Vespidae) reveal evolutionary signatures of social life.</title>
        <authorList>
            <person name="Catto M.A."/>
            <person name="Caine P.B."/>
            <person name="Orr S.E."/>
            <person name="Hunt B.G."/>
            <person name="Goodisman M.A.D."/>
        </authorList>
    </citation>
    <scope>NUCLEOTIDE SEQUENCE [LARGE SCALE GENOMIC DNA]</scope>
    <source>
        <strain evidence="1">232</strain>
        <tissue evidence="1">Head and thorax</tissue>
    </source>
</reference>
<dbReference type="EMBL" id="JAYRBN010000032">
    <property type="protein sequence ID" value="KAL2748270.1"/>
    <property type="molecule type" value="Genomic_DNA"/>
</dbReference>
<accession>A0ABD2CUE9</accession>
<gene>
    <name evidence="1" type="ORF">V1477_003555</name>
</gene>
<evidence type="ECO:0000313" key="2">
    <source>
        <dbReference type="Proteomes" id="UP001607303"/>
    </source>
</evidence>
<evidence type="ECO:0000313" key="1">
    <source>
        <dbReference type="EMBL" id="KAL2748270.1"/>
    </source>
</evidence>
<name>A0ABD2CUE9_VESMC</name>
<organism evidence="1 2">
    <name type="scientific">Vespula maculifrons</name>
    <name type="common">Eastern yellow jacket</name>
    <name type="synonym">Wasp</name>
    <dbReference type="NCBI Taxonomy" id="7453"/>
    <lineage>
        <taxon>Eukaryota</taxon>
        <taxon>Metazoa</taxon>
        <taxon>Ecdysozoa</taxon>
        <taxon>Arthropoda</taxon>
        <taxon>Hexapoda</taxon>
        <taxon>Insecta</taxon>
        <taxon>Pterygota</taxon>
        <taxon>Neoptera</taxon>
        <taxon>Endopterygota</taxon>
        <taxon>Hymenoptera</taxon>
        <taxon>Apocrita</taxon>
        <taxon>Aculeata</taxon>
        <taxon>Vespoidea</taxon>
        <taxon>Vespidae</taxon>
        <taxon>Vespinae</taxon>
        <taxon>Vespula</taxon>
    </lineage>
</organism>
<dbReference type="Proteomes" id="UP001607303">
    <property type="component" value="Unassembled WGS sequence"/>
</dbReference>
<keyword evidence="2" id="KW-1185">Reference proteome</keyword>
<dbReference type="AlphaFoldDB" id="A0ABD2CUE9"/>
<sequence>MLHMSALEENVSVNVQKYLSNQPNFQHSVFILYLSNSSIFICTVIPSYKLRDSTLLCHDTAELNKDCGSYHAP</sequence>
<comment type="caution">
    <text evidence="1">The sequence shown here is derived from an EMBL/GenBank/DDBJ whole genome shotgun (WGS) entry which is preliminary data.</text>
</comment>
<proteinExistence type="predicted"/>
<protein>
    <submittedName>
        <fullName evidence="1">Uncharacterized protein</fullName>
    </submittedName>
</protein>